<dbReference type="EMBL" id="JACAZI010000013">
    <property type="protein sequence ID" value="KAF7345888.1"/>
    <property type="molecule type" value="Genomic_DNA"/>
</dbReference>
<feature type="domain" description="DUF7779" evidence="2">
    <location>
        <begin position="329"/>
        <end position="436"/>
    </location>
</feature>
<dbReference type="SMART" id="SM00028">
    <property type="entry name" value="TPR"/>
    <property type="match status" value="9"/>
</dbReference>
<dbReference type="InterPro" id="IPR027417">
    <property type="entry name" value="P-loop_NTPase"/>
</dbReference>
<dbReference type="Pfam" id="PF13424">
    <property type="entry name" value="TPR_12"/>
    <property type="match status" value="4"/>
</dbReference>
<dbReference type="PANTHER" id="PTHR46082">
    <property type="entry name" value="ATP/GTP-BINDING PROTEIN-RELATED"/>
    <property type="match status" value="1"/>
</dbReference>
<dbReference type="GO" id="GO:0043531">
    <property type="term" value="F:ADP binding"/>
    <property type="evidence" value="ECO:0007669"/>
    <property type="project" value="InterPro"/>
</dbReference>
<dbReference type="Pfam" id="PF25000">
    <property type="entry name" value="DUF7779"/>
    <property type="match status" value="1"/>
</dbReference>
<keyword evidence="4" id="KW-1185">Reference proteome</keyword>
<evidence type="ECO:0000313" key="3">
    <source>
        <dbReference type="EMBL" id="KAF7345888.1"/>
    </source>
</evidence>
<evidence type="ECO:0000313" key="4">
    <source>
        <dbReference type="Proteomes" id="UP000620124"/>
    </source>
</evidence>
<dbReference type="Proteomes" id="UP000620124">
    <property type="component" value="Unassembled WGS sequence"/>
</dbReference>
<organism evidence="3 4">
    <name type="scientific">Mycena venus</name>
    <dbReference type="NCBI Taxonomy" id="2733690"/>
    <lineage>
        <taxon>Eukaryota</taxon>
        <taxon>Fungi</taxon>
        <taxon>Dikarya</taxon>
        <taxon>Basidiomycota</taxon>
        <taxon>Agaricomycotina</taxon>
        <taxon>Agaricomycetes</taxon>
        <taxon>Agaricomycetidae</taxon>
        <taxon>Agaricales</taxon>
        <taxon>Marasmiineae</taxon>
        <taxon>Mycenaceae</taxon>
        <taxon>Mycena</taxon>
    </lineage>
</organism>
<dbReference type="InterPro" id="IPR019734">
    <property type="entry name" value="TPR_rpt"/>
</dbReference>
<dbReference type="SUPFAM" id="SSF48452">
    <property type="entry name" value="TPR-like"/>
    <property type="match status" value="4"/>
</dbReference>
<protein>
    <submittedName>
        <fullName evidence="3">FabD/lysophospholipase-like protein</fullName>
    </submittedName>
</protein>
<dbReference type="AlphaFoldDB" id="A0A8H6XQ23"/>
<dbReference type="InterPro" id="IPR056681">
    <property type="entry name" value="DUF7779"/>
</dbReference>
<comment type="caution">
    <text evidence="3">The sequence shown here is derived from an EMBL/GenBank/DDBJ whole genome shotgun (WGS) entry which is preliminary data.</text>
</comment>
<dbReference type="OrthoDB" id="771227at2759"/>
<evidence type="ECO:0000256" key="1">
    <source>
        <dbReference type="SAM" id="MobiDB-lite"/>
    </source>
</evidence>
<dbReference type="Pfam" id="PF13374">
    <property type="entry name" value="TPR_10"/>
    <property type="match status" value="4"/>
</dbReference>
<dbReference type="PRINTS" id="PR00381">
    <property type="entry name" value="KINESINLIGHT"/>
</dbReference>
<dbReference type="Gene3D" id="3.40.50.300">
    <property type="entry name" value="P-loop containing nucleotide triphosphate hydrolases"/>
    <property type="match status" value="1"/>
</dbReference>
<dbReference type="InterPro" id="IPR053137">
    <property type="entry name" value="NLR-like"/>
</dbReference>
<feature type="region of interest" description="Disordered" evidence="1">
    <location>
        <begin position="1"/>
        <end position="22"/>
    </location>
</feature>
<gene>
    <name evidence="3" type="ORF">MVEN_01610800</name>
</gene>
<proteinExistence type="predicted"/>
<dbReference type="Gene3D" id="1.25.40.10">
    <property type="entry name" value="Tetratricopeptide repeat domain"/>
    <property type="match status" value="4"/>
</dbReference>
<dbReference type="SUPFAM" id="SSF52540">
    <property type="entry name" value="P-loop containing nucleoside triphosphate hydrolases"/>
    <property type="match status" value="1"/>
</dbReference>
<evidence type="ECO:0000259" key="2">
    <source>
        <dbReference type="Pfam" id="PF25000"/>
    </source>
</evidence>
<reference evidence="3" key="1">
    <citation type="submission" date="2020-05" db="EMBL/GenBank/DDBJ databases">
        <title>Mycena genomes resolve the evolution of fungal bioluminescence.</title>
        <authorList>
            <person name="Tsai I.J."/>
        </authorList>
    </citation>
    <scope>NUCLEOTIDE SEQUENCE</scope>
    <source>
        <strain evidence="3">CCC161011</strain>
    </source>
</reference>
<dbReference type="InterPro" id="IPR011990">
    <property type="entry name" value="TPR-like_helical_dom_sf"/>
</dbReference>
<sequence>MSARASESHTINNHIYGGVGGNGGVGGQRGGGGGAGEGSRINWAVEAENFTMHNHIQIHGPGPEQQQGMNSSEIKQSKAALALVRCPPPSRIFQGRQDILEKMEKYFLRNLGESHIYVLYGLGGSGKTQIALKFLDMMNRYQTPRFTKQFFINASSRQTLDTAFKNIALSQRIGDTSEDGLQWLISEIEEWMLLFDNADDPTIDLFPFFPKCTHGNIIITSRNPQLAEHGPRSHSRVGDMDETDAIDLLLLKAVKEKSTENTQWALEIVKELSYLPLAVIQAGAYISKFNCLHQYLSIYRQNHAKIMRQHSTQSHDDYGWTVYTTWEISFRQLSKAAAWFLQFCSLLHHDSIPEAIFEQAARWMINNNGQEAQTLQEAREYLHNFLSDSGTWEQQCFMDIIAEIHGYSLIDKHDIKDTLSIHPLVHSWCRDTLDDEPRARECITDIIGMAIQLTEDAYLFRIGLMSHIDSLIQDTATIKSMFWEQYAQIYYDSGRFSEAEPLQQLVLERQKQLLGVDHPDTLCAMANLAGTYCQLGRCQEAEPLEGIVLEKRKQVLGADHPDTLQAMANLAATYRQLGRYQEAEPLERIVLEKQKQVLGADHPDTLRAMGNLAATYRQIGRYQEAEPLEGIVLEKRKQVLGADHPHTLGAMANLAATYCQLGRYQEAEPLEGIVLEKRKQVLGADHPRTLNTMGNLAATYRQLGRYQEAEPLERIVLEKRKQVLGADHPHTLWAMANLAATYRQLGRYQEAEPLEGIVLEKRKQVLGADHPHTLWAMANLAATYRQLGRYQEAEPLERIVLERRKQVLGADHPDTLQAMANLATTYRQLGRSLEQTIQTPCRLWEIWLPHTANLEDTKRQSHLKGLCWRSGSRSLEQTIQTPLRAMGNLAATYRQLGRYQEAEPLEGIVLEKQKQVLGADHPDTLWAMANLAATYCQLGRYHEAEQLEGIVLEKRKQVLGADHPDTLQAMGNLAAIYHKLGRYKKAEELQVLEPDTLSSINYNDISPFVHNETMMMPQDLFQPSKCFPIMTRPLILSLIDKMSDVTSDMIESEVD</sequence>
<accession>A0A8H6XQ23</accession>
<dbReference type="PANTHER" id="PTHR46082:SF11">
    <property type="entry name" value="AAA+ ATPASE DOMAIN-CONTAINING PROTEIN-RELATED"/>
    <property type="match status" value="1"/>
</dbReference>
<name>A0A8H6XQ23_9AGAR</name>